<dbReference type="GO" id="GO:0006508">
    <property type="term" value="P:proteolysis"/>
    <property type="evidence" value="ECO:0007669"/>
    <property type="project" value="InterPro"/>
</dbReference>
<keyword evidence="3" id="KW-1185">Reference proteome</keyword>
<dbReference type="SUPFAM" id="SSF50494">
    <property type="entry name" value="Trypsin-like serine proteases"/>
    <property type="match status" value="1"/>
</dbReference>
<feature type="domain" description="Peptidase S1" evidence="1">
    <location>
        <begin position="16"/>
        <end position="175"/>
    </location>
</feature>
<dbReference type="GO" id="GO:0004252">
    <property type="term" value="F:serine-type endopeptidase activity"/>
    <property type="evidence" value="ECO:0007669"/>
    <property type="project" value="InterPro"/>
</dbReference>
<comment type="caution">
    <text evidence="2">The sequence shown here is derived from an EMBL/GenBank/DDBJ whole genome shotgun (WGS) entry which is preliminary data.</text>
</comment>
<evidence type="ECO:0000313" key="2">
    <source>
        <dbReference type="EMBL" id="OIK23306.1"/>
    </source>
</evidence>
<dbReference type="InterPro" id="IPR009003">
    <property type="entry name" value="Peptidase_S1_PA"/>
</dbReference>
<dbReference type="InterPro" id="IPR043504">
    <property type="entry name" value="Peptidase_S1_PA_chymotrypsin"/>
</dbReference>
<name>A0A1J4PRG0_9ACTN</name>
<accession>A0A1J4PRG0</accession>
<dbReference type="InterPro" id="IPR018114">
    <property type="entry name" value="TRYPSIN_HIS"/>
</dbReference>
<dbReference type="AlphaFoldDB" id="A0A1J4PRG0"/>
<dbReference type="EMBL" id="LBDA02000116">
    <property type="protein sequence ID" value="OIK23306.1"/>
    <property type="molecule type" value="Genomic_DNA"/>
</dbReference>
<organism evidence="2 3">
    <name type="scientific">Streptomyces malaysiense</name>
    <dbReference type="NCBI Taxonomy" id="1428626"/>
    <lineage>
        <taxon>Bacteria</taxon>
        <taxon>Bacillati</taxon>
        <taxon>Actinomycetota</taxon>
        <taxon>Actinomycetes</taxon>
        <taxon>Kitasatosporales</taxon>
        <taxon>Streptomycetaceae</taxon>
        <taxon>Streptomyces</taxon>
    </lineage>
</organism>
<dbReference type="SUPFAM" id="SSF69318">
    <property type="entry name" value="Integrin alpha N-terminal domain"/>
    <property type="match status" value="1"/>
</dbReference>
<reference evidence="2" key="1">
    <citation type="submission" date="2016-10" db="EMBL/GenBank/DDBJ databases">
        <title>Genome sequence of Streptomyces malaysiense MUSC 136.</title>
        <authorList>
            <person name="Lee L.-H."/>
            <person name="Ser H.-L."/>
        </authorList>
    </citation>
    <scope>NUCLEOTIDE SEQUENCE [LARGE SCALE GENOMIC DNA]</scope>
    <source>
        <strain evidence="2">MUSC 136</strain>
    </source>
</reference>
<dbReference type="Gene3D" id="2.40.10.10">
    <property type="entry name" value="Trypsin-like serine proteases"/>
    <property type="match status" value="2"/>
</dbReference>
<proteinExistence type="predicted"/>
<dbReference type="InterPro" id="IPR028994">
    <property type="entry name" value="Integrin_alpha_N"/>
</dbReference>
<gene>
    <name evidence="2" type="ORF">VT52_033460</name>
</gene>
<sequence length="509" mass="54284">MVGTFFFDGRPLGGDTYCTGSVVHTAVKDIVLTAGHCGIGLSRATHRVFVPGYRGGKSAAQQPFGVFPVLQVYTDPRYTANTKSAASDLDLSFAQVGANGRGKVEDVTGALTFTPVSGYDHKVTVIGYPGSGSVNPGHQPIRCPVTTSRLPGFRQMRMTCKGFYGGVSGGPWIEGYDSATGKGRVIGDTGGYNGGGNDADDDWVTYAPLYGKDAQNLFQHAAAHQQLGKEAPYTGTGDPWLPGSAGTWRKARLMASGDFRGTGHSDLVVVRTDGEVTLYPGDGHGGYGTERRLMGPNGTWKNARTITAGDFTGSDQFDLLVRWADGEVTLYGDVGAKGLNRAGTRMVKPNGTWKNAVQISAGRFGTSAYVTDLVVRWSDGELSLYTNVGAGTFGREHRLKAPNSTWKKAALLTGGEFSGSRRWDLMVRWADGELDDYAGTTTSGLGVEHRVQNPNGVWTHDDIMTTGDFTGNKRTDDLVVRWSDGETTMYTDTPAGALGTEHMLVAPTS</sequence>
<protein>
    <recommendedName>
        <fullName evidence="1">Peptidase S1 domain-containing protein</fullName>
    </recommendedName>
</protein>
<dbReference type="PROSITE" id="PS00134">
    <property type="entry name" value="TRYPSIN_HIS"/>
    <property type="match status" value="1"/>
</dbReference>
<evidence type="ECO:0000313" key="3">
    <source>
        <dbReference type="Proteomes" id="UP000034838"/>
    </source>
</evidence>
<evidence type="ECO:0000259" key="1">
    <source>
        <dbReference type="Pfam" id="PF00089"/>
    </source>
</evidence>
<dbReference type="OrthoDB" id="3507155at2"/>
<dbReference type="InterPro" id="IPR001254">
    <property type="entry name" value="Trypsin_dom"/>
</dbReference>
<dbReference type="Pfam" id="PF00089">
    <property type="entry name" value="Trypsin"/>
    <property type="match status" value="1"/>
</dbReference>
<dbReference type="Proteomes" id="UP000034838">
    <property type="component" value="Unassembled WGS sequence"/>
</dbReference>